<dbReference type="STRING" id="1129793.GPLA_4454"/>
<dbReference type="PANTHER" id="PTHR11138">
    <property type="entry name" value="METHIONYL-TRNA FORMYLTRANSFERASE"/>
    <property type="match status" value="1"/>
</dbReference>
<keyword evidence="2" id="KW-0808">Transferase</keyword>
<dbReference type="OrthoDB" id="467573at2"/>
<dbReference type="EMBL" id="BAER01000129">
    <property type="protein sequence ID" value="GAC35333.1"/>
    <property type="molecule type" value="Genomic_DNA"/>
</dbReference>
<dbReference type="GO" id="GO:0004479">
    <property type="term" value="F:methionyl-tRNA formyltransferase activity"/>
    <property type="evidence" value="ECO:0007669"/>
    <property type="project" value="TreeGrafter"/>
</dbReference>
<dbReference type="RefSeq" id="WP_007107096.1">
    <property type="nucleotide sequence ID" value="NZ_BAER01000129.1"/>
</dbReference>
<proteinExistence type="predicted"/>
<feature type="domain" description="Formyl transferase N-terminal" evidence="1">
    <location>
        <begin position="95"/>
        <end position="191"/>
    </location>
</feature>
<evidence type="ECO:0000313" key="2">
    <source>
        <dbReference type="EMBL" id="GAC35333.1"/>
    </source>
</evidence>
<accession>K7A368</accession>
<dbReference type="CDD" id="cd08653">
    <property type="entry name" value="FMT_core_like_3"/>
    <property type="match status" value="1"/>
</dbReference>
<sequence length="264" mass="29001">MNIVILANRDLASNYALNLLLPQLSQHNVSVFLSAKVGGNGRKPAELVTLSFFEQKLLNQLLSPLLEKLSSHRGYKSFAQMSSILVSPVEALNAINSPEGLAKISALQPDLVLSIRYGSILKQDVLGLPRLGVLNLHSGVLPDYRGVMATFWAMLNDEKKIGTSLHYIVDAGIDTGRIVAQSHVDVEADKSYLWHVLQLYVEGVALLIEAISTLALGENLSTTEQSGGQYFSFPNVQDLQKFQNKGLSLVKEDELIAFITEHYL</sequence>
<evidence type="ECO:0000259" key="1">
    <source>
        <dbReference type="Pfam" id="PF00551"/>
    </source>
</evidence>
<evidence type="ECO:0000313" key="3">
    <source>
        <dbReference type="Proteomes" id="UP000006322"/>
    </source>
</evidence>
<gene>
    <name evidence="2" type="ORF">GPLA_4454</name>
</gene>
<dbReference type="GO" id="GO:0005829">
    <property type="term" value="C:cytosol"/>
    <property type="evidence" value="ECO:0007669"/>
    <property type="project" value="TreeGrafter"/>
</dbReference>
<organism evidence="2 3">
    <name type="scientific">Paraglaciecola polaris LMG 21857</name>
    <dbReference type="NCBI Taxonomy" id="1129793"/>
    <lineage>
        <taxon>Bacteria</taxon>
        <taxon>Pseudomonadati</taxon>
        <taxon>Pseudomonadota</taxon>
        <taxon>Gammaproteobacteria</taxon>
        <taxon>Alteromonadales</taxon>
        <taxon>Alteromonadaceae</taxon>
        <taxon>Paraglaciecola</taxon>
    </lineage>
</organism>
<dbReference type="SUPFAM" id="SSF53328">
    <property type="entry name" value="Formyltransferase"/>
    <property type="match status" value="1"/>
</dbReference>
<reference evidence="3" key="1">
    <citation type="journal article" date="2014" name="Environ. Microbiol.">
        <title>Comparative genomics of the marine bacterial genus Glaciecola reveals the high degree of genomic diversity and genomic characteristic for cold adaptation.</title>
        <authorList>
            <person name="Qin Q.L."/>
            <person name="Xie B.B."/>
            <person name="Yu Y."/>
            <person name="Shu Y.L."/>
            <person name="Rong J.C."/>
            <person name="Zhang Y.J."/>
            <person name="Zhao D.L."/>
            <person name="Chen X.L."/>
            <person name="Zhang X.Y."/>
            <person name="Chen B."/>
            <person name="Zhou B.C."/>
            <person name="Zhang Y.Z."/>
        </authorList>
    </citation>
    <scope>NUCLEOTIDE SEQUENCE [LARGE SCALE GENOMIC DNA]</scope>
    <source>
        <strain evidence="3">LMG 21857</strain>
    </source>
</reference>
<dbReference type="InterPro" id="IPR036477">
    <property type="entry name" value="Formyl_transf_N_sf"/>
</dbReference>
<protein>
    <submittedName>
        <fullName evidence="2">Formyl transferase domain protein</fullName>
    </submittedName>
</protein>
<dbReference type="PANTHER" id="PTHR11138:SF5">
    <property type="entry name" value="METHIONYL-TRNA FORMYLTRANSFERASE, MITOCHONDRIAL"/>
    <property type="match status" value="1"/>
</dbReference>
<dbReference type="InterPro" id="IPR002376">
    <property type="entry name" value="Formyl_transf_N"/>
</dbReference>
<comment type="caution">
    <text evidence="2">The sequence shown here is derived from an EMBL/GenBank/DDBJ whole genome shotgun (WGS) entry which is preliminary data.</text>
</comment>
<dbReference type="Proteomes" id="UP000006322">
    <property type="component" value="Unassembled WGS sequence"/>
</dbReference>
<dbReference type="AlphaFoldDB" id="K7A368"/>
<keyword evidence="3" id="KW-1185">Reference proteome</keyword>
<dbReference type="Gene3D" id="3.40.50.12230">
    <property type="match status" value="1"/>
</dbReference>
<name>K7A368_9ALTE</name>
<dbReference type="Pfam" id="PF00551">
    <property type="entry name" value="Formyl_trans_N"/>
    <property type="match status" value="1"/>
</dbReference>